<feature type="region of interest" description="Disordered" evidence="1">
    <location>
        <begin position="1"/>
        <end position="75"/>
    </location>
</feature>
<feature type="compositionally biased region" description="Polar residues" evidence="1">
    <location>
        <begin position="52"/>
        <end position="75"/>
    </location>
</feature>
<proteinExistence type="predicted"/>
<accession>A0A1B6IB12</accession>
<reference evidence="2" key="1">
    <citation type="submission" date="2015-11" db="EMBL/GenBank/DDBJ databases">
        <title>De novo transcriptome assembly of four potential Pierce s Disease insect vectors from Arizona vineyards.</title>
        <authorList>
            <person name="Tassone E.E."/>
        </authorList>
    </citation>
    <scope>NUCLEOTIDE SEQUENCE</scope>
</reference>
<feature type="non-terminal residue" evidence="2">
    <location>
        <position position="1"/>
    </location>
</feature>
<dbReference type="EMBL" id="GECU01023656">
    <property type="protein sequence ID" value="JAS84050.1"/>
    <property type="molecule type" value="Transcribed_RNA"/>
</dbReference>
<dbReference type="AlphaFoldDB" id="A0A1B6IB12"/>
<sequence length="108" mass="11681">DVNCSRGGFTTTTTLPETMVPTDNIPETVVPTDNIPETASPEHLTTERQDSSTDPDNSTTALPLPVNITTPSSSSAKKVAFRIAENFDRTVGRNTTEFSLLIKSQVEQ</sequence>
<gene>
    <name evidence="2" type="ORF">g.2302</name>
</gene>
<name>A0A1B6IB12_9HEMI</name>
<evidence type="ECO:0008006" key="3">
    <source>
        <dbReference type="Google" id="ProtNLM"/>
    </source>
</evidence>
<evidence type="ECO:0000313" key="2">
    <source>
        <dbReference type="EMBL" id="JAS84050.1"/>
    </source>
</evidence>
<evidence type="ECO:0000256" key="1">
    <source>
        <dbReference type="SAM" id="MobiDB-lite"/>
    </source>
</evidence>
<organism evidence="2">
    <name type="scientific">Homalodisca liturata</name>
    <dbReference type="NCBI Taxonomy" id="320908"/>
    <lineage>
        <taxon>Eukaryota</taxon>
        <taxon>Metazoa</taxon>
        <taxon>Ecdysozoa</taxon>
        <taxon>Arthropoda</taxon>
        <taxon>Hexapoda</taxon>
        <taxon>Insecta</taxon>
        <taxon>Pterygota</taxon>
        <taxon>Neoptera</taxon>
        <taxon>Paraneoptera</taxon>
        <taxon>Hemiptera</taxon>
        <taxon>Auchenorrhyncha</taxon>
        <taxon>Membracoidea</taxon>
        <taxon>Cicadellidae</taxon>
        <taxon>Cicadellinae</taxon>
        <taxon>Proconiini</taxon>
        <taxon>Homalodisca</taxon>
    </lineage>
</organism>
<protein>
    <recommendedName>
        <fullName evidence="3">SEA domain-containing protein</fullName>
    </recommendedName>
</protein>
<feature type="non-terminal residue" evidence="2">
    <location>
        <position position="108"/>
    </location>
</feature>